<dbReference type="PROSITE" id="PS50095">
    <property type="entry name" value="PLAT"/>
    <property type="match status" value="1"/>
</dbReference>
<feature type="transmembrane region" description="Helical" evidence="15">
    <location>
        <begin position="2323"/>
        <end position="2339"/>
    </location>
</feature>
<dbReference type="GO" id="GO:0005509">
    <property type="term" value="F:calcium ion binding"/>
    <property type="evidence" value="ECO:0007669"/>
    <property type="project" value="InterPro"/>
</dbReference>
<dbReference type="Pfam" id="PF01825">
    <property type="entry name" value="GPS"/>
    <property type="match status" value="1"/>
</dbReference>
<comment type="caution">
    <text evidence="20">The sequence shown here is derived from an EMBL/GenBank/DDBJ whole genome shotgun (WGS) entry which is preliminary data.</text>
</comment>
<evidence type="ECO:0000256" key="2">
    <source>
        <dbReference type="ARBA" id="ARBA00004651"/>
    </source>
</evidence>
<keyword evidence="4" id="KW-1003">Cell membrane</keyword>
<protein>
    <submittedName>
        <fullName evidence="20">Putative polycystic kidney disease protein 1-like 2</fullName>
    </submittedName>
</protein>
<keyword evidence="7 15" id="KW-1133">Transmembrane helix</keyword>
<dbReference type="InterPro" id="IPR013122">
    <property type="entry name" value="PKD1_2_channel"/>
</dbReference>
<comment type="subcellular location">
    <subcellularLocation>
        <location evidence="2">Cell membrane</location>
        <topology evidence="2">Multi-pass membrane protein</topology>
    </subcellularLocation>
    <subcellularLocation>
        <location evidence="1">Cell projection</location>
        <location evidence="1">Cilium</location>
    </subcellularLocation>
</comment>
<keyword evidence="21" id="KW-1185">Reference proteome</keyword>
<name>A0A2G8KL13_STIJA</name>
<evidence type="ECO:0000256" key="7">
    <source>
        <dbReference type="ARBA" id="ARBA00022989"/>
    </source>
</evidence>
<evidence type="ECO:0000256" key="15">
    <source>
        <dbReference type="SAM" id="Phobius"/>
    </source>
</evidence>
<feature type="domain" description="PLAT" evidence="17">
    <location>
        <begin position="1236"/>
        <end position="1353"/>
    </location>
</feature>
<dbReference type="InterPro" id="IPR000203">
    <property type="entry name" value="GPS"/>
</dbReference>
<dbReference type="PROSITE" id="PS50221">
    <property type="entry name" value="GAIN_B"/>
    <property type="match status" value="1"/>
</dbReference>
<gene>
    <name evidence="20" type="ORF">BSL78_14419</name>
</gene>
<dbReference type="GO" id="GO:0005886">
    <property type="term" value="C:plasma membrane"/>
    <property type="evidence" value="ECO:0007669"/>
    <property type="project" value="UniProtKB-SubCell"/>
</dbReference>
<feature type="transmembrane region" description="Helical" evidence="15">
    <location>
        <begin position="2252"/>
        <end position="2270"/>
    </location>
</feature>
<evidence type="ECO:0000259" key="18">
    <source>
        <dbReference type="PROSITE" id="PS50221"/>
    </source>
</evidence>
<feature type="transmembrane region" description="Helical" evidence="15">
    <location>
        <begin position="1440"/>
        <end position="1461"/>
    </location>
</feature>
<evidence type="ECO:0000256" key="3">
    <source>
        <dbReference type="ARBA" id="ARBA00007200"/>
    </source>
</evidence>
<dbReference type="InterPro" id="IPR051223">
    <property type="entry name" value="Polycystin"/>
</dbReference>
<dbReference type="STRING" id="307972.A0A2G8KL13"/>
<evidence type="ECO:0000256" key="8">
    <source>
        <dbReference type="ARBA" id="ARBA00023069"/>
    </source>
</evidence>
<feature type="transmembrane region" description="Helical" evidence="15">
    <location>
        <begin position="1719"/>
        <end position="1742"/>
    </location>
</feature>
<dbReference type="PANTHER" id="PTHR10877">
    <property type="entry name" value="POLYCYSTIN FAMILY MEMBER"/>
    <property type="match status" value="1"/>
</dbReference>
<evidence type="ECO:0000259" key="17">
    <source>
        <dbReference type="PROSITE" id="PS50095"/>
    </source>
</evidence>
<evidence type="ECO:0000256" key="4">
    <source>
        <dbReference type="ARBA" id="ARBA00022475"/>
    </source>
</evidence>
<reference evidence="20 21" key="1">
    <citation type="journal article" date="2017" name="PLoS Biol.">
        <title>The sea cucumber genome provides insights into morphological evolution and visceral regeneration.</title>
        <authorList>
            <person name="Zhang X."/>
            <person name="Sun L."/>
            <person name="Yuan J."/>
            <person name="Sun Y."/>
            <person name="Gao Y."/>
            <person name="Zhang L."/>
            <person name="Li S."/>
            <person name="Dai H."/>
            <person name="Hamel J.F."/>
            <person name="Liu C."/>
            <person name="Yu Y."/>
            <person name="Liu S."/>
            <person name="Lin W."/>
            <person name="Guo K."/>
            <person name="Jin S."/>
            <person name="Xu P."/>
            <person name="Storey K.B."/>
            <person name="Huan P."/>
            <person name="Zhang T."/>
            <person name="Zhou Y."/>
            <person name="Zhang J."/>
            <person name="Lin C."/>
            <person name="Li X."/>
            <person name="Xing L."/>
            <person name="Huo D."/>
            <person name="Sun M."/>
            <person name="Wang L."/>
            <person name="Mercier A."/>
            <person name="Li F."/>
            <person name="Yang H."/>
            <person name="Xiang J."/>
        </authorList>
    </citation>
    <scope>NUCLEOTIDE SEQUENCE [LARGE SCALE GENOMIC DNA]</scope>
    <source>
        <strain evidence="20">Shaxun</strain>
        <tissue evidence="20">Muscle</tissue>
    </source>
</reference>
<keyword evidence="9 15" id="KW-0472">Membrane</keyword>
<feature type="transmembrane region" description="Helical" evidence="15">
    <location>
        <begin position="1399"/>
        <end position="1420"/>
    </location>
</feature>
<dbReference type="InterPro" id="IPR000601">
    <property type="entry name" value="PKD_dom"/>
</dbReference>
<evidence type="ECO:0000259" key="16">
    <source>
        <dbReference type="PROSITE" id="PS50093"/>
    </source>
</evidence>
<dbReference type="Gene3D" id="2.60.60.20">
    <property type="entry name" value="PLAT/LH2 domain"/>
    <property type="match status" value="1"/>
</dbReference>
<feature type="transmembrane region" description="Helical" evidence="15">
    <location>
        <begin position="2134"/>
        <end position="2156"/>
    </location>
</feature>
<dbReference type="CDD" id="cd01752">
    <property type="entry name" value="PLAT_polycystin"/>
    <property type="match status" value="1"/>
</dbReference>
<dbReference type="InterPro" id="IPR046791">
    <property type="entry name" value="Polycystin_dom"/>
</dbReference>
<dbReference type="SUPFAM" id="SSF49723">
    <property type="entry name" value="Lipase/lipooxygenase domain (PLAT/LH2 domain)"/>
    <property type="match status" value="1"/>
</dbReference>
<dbReference type="InterPro" id="IPR035986">
    <property type="entry name" value="PKD_dom_sf"/>
</dbReference>
<proteinExistence type="inferred from homology"/>
<evidence type="ECO:0000256" key="1">
    <source>
        <dbReference type="ARBA" id="ARBA00004138"/>
    </source>
</evidence>
<feature type="domain" description="PKD" evidence="16">
    <location>
        <begin position="183"/>
        <end position="232"/>
    </location>
</feature>
<dbReference type="Gene3D" id="2.60.220.50">
    <property type="match status" value="1"/>
</dbReference>
<dbReference type="PRINTS" id="PR01433">
    <property type="entry name" value="POLYCYSTIN2"/>
</dbReference>
<feature type="transmembrane region" description="Helical" evidence="15">
    <location>
        <begin position="2282"/>
        <end position="2303"/>
    </location>
</feature>
<evidence type="ECO:0000256" key="14">
    <source>
        <dbReference type="PROSITE-ProRule" id="PRU00152"/>
    </source>
</evidence>
<dbReference type="Pfam" id="PF08016">
    <property type="entry name" value="PKD_channel"/>
    <property type="match status" value="1"/>
</dbReference>
<accession>A0A2G8KL13</accession>
<evidence type="ECO:0000256" key="11">
    <source>
        <dbReference type="ARBA" id="ARBA00023180"/>
    </source>
</evidence>
<dbReference type="InterPro" id="IPR046338">
    <property type="entry name" value="GAIN_dom_sf"/>
</dbReference>
<dbReference type="Pfam" id="PF20519">
    <property type="entry name" value="Polycystin_dom"/>
    <property type="match status" value="1"/>
</dbReference>
<dbReference type="Proteomes" id="UP000230750">
    <property type="component" value="Unassembled WGS sequence"/>
</dbReference>
<dbReference type="EMBL" id="MRZV01000507">
    <property type="protein sequence ID" value="PIK48696.1"/>
    <property type="molecule type" value="Genomic_DNA"/>
</dbReference>
<evidence type="ECO:0000313" key="20">
    <source>
        <dbReference type="EMBL" id="PIK48696.1"/>
    </source>
</evidence>
<feature type="transmembrane region" description="Helical" evidence="15">
    <location>
        <begin position="1754"/>
        <end position="1781"/>
    </location>
</feature>
<feature type="transmembrane region" description="Helical" evidence="15">
    <location>
        <begin position="2223"/>
        <end position="2246"/>
    </location>
</feature>
<dbReference type="SMART" id="SM00308">
    <property type="entry name" value="LH2"/>
    <property type="match status" value="1"/>
</dbReference>
<comment type="caution">
    <text evidence="14">Lacks conserved residue(s) required for the propagation of feature annotation.</text>
</comment>
<dbReference type="Pfam" id="PF02010">
    <property type="entry name" value="REJ"/>
    <property type="match status" value="1"/>
</dbReference>
<evidence type="ECO:0000256" key="10">
    <source>
        <dbReference type="ARBA" id="ARBA00023157"/>
    </source>
</evidence>
<feature type="transmembrane region" description="Helical" evidence="15">
    <location>
        <begin position="1848"/>
        <end position="1870"/>
    </location>
</feature>
<dbReference type="SMART" id="SM00303">
    <property type="entry name" value="GPS"/>
    <property type="match status" value="1"/>
</dbReference>
<dbReference type="GO" id="GO:0050982">
    <property type="term" value="P:detection of mechanical stimulus"/>
    <property type="evidence" value="ECO:0007669"/>
    <property type="project" value="TreeGrafter"/>
</dbReference>
<keyword evidence="11" id="KW-0325">Glycoprotein</keyword>
<keyword evidence="12" id="KW-0966">Cell projection</keyword>
<dbReference type="SUPFAM" id="SSF49299">
    <property type="entry name" value="PKD domain"/>
    <property type="match status" value="1"/>
</dbReference>
<evidence type="ECO:0000256" key="5">
    <source>
        <dbReference type="ARBA" id="ARBA00022692"/>
    </source>
</evidence>
<dbReference type="PROSITE" id="PS50093">
    <property type="entry name" value="PKD"/>
    <property type="match status" value="1"/>
</dbReference>
<dbReference type="InterPro" id="IPR042060">
    <property type="entry name" value="PLAT_polycystin1"/>
</dbReference>
<evidence type="ECO:0000259" key="19">
    <source>
        <dbReference type="PROSITE" id="PS51111"/>
    </source>
</evidence>
<feature type="transmembrane region" description="Helical" evidence="15">
    <location>
        <begin position="2096"/>
        <end position="2114"/>
    </location>
</feature>
<evidence type="ECO:0000256" key="6">
    <source>
        <dbReference type="ARBA" id="ARBA00022729"/>
    </source>
</evidence>
<dbReference type="InterPro" id="IPR003915">
    <property type="entry name" value="PKD_2"/>
</dbReference>
<dbReference type="GO" id="GO:0005929">
    <property type="term" value="C:cilium"/>
    <property type="evidence" value="ECO:0007669"/>
    <property type="project" value="UniProtKB-SubCell"/>
</dbReference>
<keyword evidence="5 15" id="KW-0812">Transmembrane</keyword>
<dbReference type="InterPro" id="IPR014010">
    <property type="entry name" value="REJ_dom"/>
</dbReference>
<evidence type="ECO:0000256" key="12">
    <source>
        <dbReference type="ARBA" id="ARBA00023273"/>
    </source>
</evidence>
<dbReference type="PANTHER" id="PTHR10877:SF194">
    <property type="entry name" value="LOCATION OF VULVA DEFECTIVE 1"/>
    <property type="match status" value="1"/>
</dbReference>
<keyword evidence="10" id="KW-1015">Disulfide bond</keyword>
<dbReference type="PROSITE" id="PS51111">
    <property type="entry name" value="REJ"/>
    <property type="match status" value="1"/>
</dbReference>
<evidence type="ECO:0000256" key="9">
    <source>
        <dbReference type="ARBA" id="ARBA00023136"/>
    </source>
</evidence>
<dbReference type="InterPro" id="IPR057244">
    <property type="entry name" value="GAIN_B"/>
</dbReference>
<organism evidence="20 21">
    <name type="scientific">Stichopus japonicus</name>
    <name type="common">Sea cucumber</name>
    <dbReference type="NCBI Taxonomy" id="307972"/>
    <lineage>
        <taxon>Eukaryota</taxon>
        <taxon>Metazoa</taxon>
        <taxon>Echinodermata</taxon>
        <taxon>Eleutherozoa</taxon>
        <taxon>Echinozoa</taxon>
        <taxon>Holothuroidea</taxon>
        <taxon>Aspidochirotacea</taxon>
        <taxon>Aspidochirotida</taxon>
        <taxon>Stichopodidae</taxon>
        <taxon>Apostichopus</taxon>
    </lineage>
</organism>
<feature type="transmembrane region" description="Helical" evidence="15">
    <location>
        <begin position="2184"/>
        <end position="2203"/>
    </location>
</feature>
<evidence type="ECO:0000256" key="13">
    <source>
        <dbReference type="PIRSR" id="PIRSR603915-2"/>
    </source>
</evidence>
<feature type="domain" description="GAIN-B" evidence="18">
    <location>
        <begin position="1029"/>
        <end position="1176"/>
    </location>
</feature>
<keyword evidence="8" id="KW-0969">Cilium</keyword>
<comment type="similarity">
    <text evidence="3">Belongs to the polycystin family.</text>
</comment>
<feature type="transmembrane region" description="Helical" evidence="15">
    <location>
        <begin position="1192"/>
        <end position="1212"/>
    </location>
</feature>
<dbReference type="InterPro" id="IPR001024">
    <property type="entry name" value="PLAT/LH2_dom"/>
</dbReference>
<dbReference type="InterPro" id="IPR002859">
    <property type="entry name" value="PKD/REJ-like"/>
</dbReference>
<feature type="disulfide bond" evidence="13">
    <location>
        <begin position="1947"/>
        <end position="1960"/>
    </location>
</feature>
<dbReference type="FunFam" id="2.60.60.20:FF:000008">
    <property type="entry name" value="Polycystic kidney disease 1-like 2, isoform CRA_a"/>
    <property type="match status" value="1"/>
</dbReference>
<evidence type="ECO:0000313" key="21">
    <source>
        <dbReference type="Proteomes" id="UP000230750"/>
    </source>
</evidence>
<feature type="domain" description="REJ" evidence="19">
    <location>
        <begin position="240"/>
        <end position="954"/>
    </location>
</feature>
<dbReference type="GO" id="GO:0005262">
    <property type="term" value="F:calcium channel activity"/>
    <property type="evidence" value="ECO:0007669"/>
    <property type="project" value="TreeGrafter"/>
</dbReference>
<dbReference type="InterPro" id="IPR036392">
    <property type="entry name" value="PLAT/LH2_dom_sf"/>
</dbReference>
<sequence>MFLANESVPADSSGDHSFGHNYNSCGCFKVAGEVSGDDHQLSYQEMDVCVMEKIMSVDINVQDENGRIMESGSSVGHNISVVLSASVTPSNTTCHTFSWDLLGPDNTKRSSNAELLSYHLSQCGTYTLTVSVENDISVERKNFSIYVTSEMTVVCDSWSTVRVPVTCTLETEGCKFDPRPEVDFGDGSTGVLVTMEGYSKKDARYTYENVGKYNITVRIGNDVQATRMVTITAGSLCLLTSASIRDISFDASSPSIIPSRSSVVHLGSTIEMACSLEVLLVVQWELHIVSARSVDEEIHILPASVLVNQTDLIIPPMTLKVGNYRVLLRVSLQDEDGDAIRGEDAEGWMVVERSDLVAHIDGGSQRTVGQSSAVILDGSSSHDPDFGGSPPFDPGLVFSWSCLPGETAQSKYALKEITCDGSTLSNRSVFFISKGSVDAPQTFVFQLKVEKGNRSAVARQKLVFVAGNLPQIAVRCIQNCGSYLMQSSNLVLQASCLNCLTSEGDDISYSWKIYRQEENAAGKRVRNFDWEENSSTGRNQEYLVLKGQALVELGAGMYYLEASGTRELETGRTEYSFGISTPPANGSCRVSPRNGTVLETRFTVLCEGYVDDEDQAISYSVYRTDLNGFDTLISSYNSASSPSFYLPLGNESNSFIVLLRVKVSDVYGCSTYSSLSVKVLPILTLSGQTLGEHLVNLTSTSTGVLGNLLTSGNREAANQMMVSMATILNDVSLKDDSDAIDMNTRVQIRDTLIKSLSTMTVQSSQDVLQTSSSLSLLTEASQEISADTQVRAVSVISSMISYMKQEGASNNDFSSQEAEPVVNILATGLSNVFEAALGDKGYNDTNTEYSTDNSQRDVVLSGIGTIDGLQDILVNNKVPGEKATAIKTSVFGLSVSRLSTNQVSDIQIDTTSLHGIGQFQLPDSKEFYHNLTRNQTDGTVDIQLIEMPTNPFLWESESKSSPVTSGVMGLKLKSNQEEIKVPRLDESPFSIILKQPPQPPPEVFHVMAGSVVELNISMSGTVAHDLVQITLVPSTSGIPVSGCIHDNASSDNGEDIDDYPCLATFSLPHQISDETTASMESLYTWTVEISLPEVEILHLEVKVGELPRPEDWHKSDLNLSVYSSSAGCVFWDENNETWSSRGCWLGPRSDPWYTHCLCNHLSFFGSSMLVRPNKIDLIANARLFLTFVDNPLVVSTVAAIFVGYLVVAIWAYRKDKMDTLKAQVTVLADNDPYDHYRYLVTVVTGWRRGASTTANVTLTLHGTKYDSEPHILRNSLHPVLEAGAHDTFLLTTRGSLGEVTSVRLWHDNAGAQPEWYLSRIIIHDQEMDSHFLFICNCWLASTIDDGRIDRTFHVATPEHLTRLSSLLSFKATDDFQDGHLWFSVLSRPPRSSFTRLQRVSCCFSLLMTAMMTNIMFYGVPISPGEQVLDFGAVRITIQEIIIGIEAAVIAFPINFVIVSIFRHARPSRQHHSSELYGVGQQVASTISTESSERNEDAERKEPTQSSDIYVWIDDYTESLISSASRCLLTSPEFLSTATTLDRSSAACKEDAARKMHPTYRSQSIIGDLDSNREHSQIKSFDDYSEDSKGLVGEYVCPDPIEGDSMSRDGLDEMGGSEEGHNRLLYSKLVRLVKELETIGPDCFSSEAEYQTALSEARALVLTALSVHTPVSSSYDTSISVDEDSVLDGTPGGKERWYSWLRRQPQRLTKKDAKKGIPHVFVYLGWLLLVVTCLASGYVTMLYGLKYGKQRSLDWLVSLFVSTLQSIFITQPIKIILFAVILSMIFRQWEVEDDGAVHLEEEVEEKELDNAEQLHRDLVRTKKDDVRYQPPPRSEVDSHRRLKDQEKNLYALLKEIGGYVMFIWLLLIITYSRRDKYAYYMTRNIRNRYFDGNKLYNLNLTHYKGFFEWTENTLLPNLYSLSDYEGDTQSTLLGGVRIRQLRVRTDACDVLPVVQNTISDCGSRYTLQSKDTRGYNRSWHKSQLVTPEQGGLDPWTYRKDISLPFKGKVTFYDEGGYIWYLGDTMDNAEGQVQQMKLSRWLDTNTRAIFVDWTVFNANINMFGVVTCLLETPAGGGMLKTFVIHSVRLYRSASNTSVFVTLCEAAFTLSLVYYMYRNYQQWKDQRVLYWRNSWNWLEVTIIVNALVMIALYITQLVFVKRLFQEFREQPGQFHDFKQGAMMENNLTYSSAFLVILSTIKFLHLLRLNPRMYLLTSVVFRSASEVLGFMFMIILLICTFSLFFTLYIGSQLMNYRSFVASFITLYNAIPGNFNVEEIRPVSKIFGPWATFVFQFASYFLFLDLLISALNENMTYIRRNPQPSKDAIMGLLLISKILSFFGIRKKVKT</sequence>
<dbReference type="OrthoDB" id="10264154at2759"/>
<keyword evidence="6" id="KW-0732">Signal</keyword>
<dbReference type="Pfam" id="PF01477">
    <property type="entry name" value="PLAT"/>
    <property type="match status" value="1"/>
</dbReference>